<feature type="non-terminal residue" evidence="1">
    <location>
        <position position="58"/>
    </location>
</feature>
<evidence type="ECO:0000313" key="2">
    <source>
        <dbReference type="Proteomes" id="UP001529510"/>
    </source>
</evidence>
<proteinExistence type="predicted"/>
<gene>
    <name evidence="1" type="ORF">M9458_034950</name>
</gene>
<reference evidence="1 2" key="1">
    <citation type="submission" date="2024-05" db="EMBL/GenBank/DDBJ databases">
        <title>Genome sequencing and assembly of Indian major carp, Cirrhinus mrigala (Hamilton, 1822).</title>
        <authorList>
            <person name="Mohindra V."/>
            <person name="Chowdhury L.M."/>
            <person name="Lal K."/>
            <person name="Jena J.K."/>
        </authorList>
    </citation>
    <scope>NUCLEOTIDE SEQUENCE [LARGE SCALE GENOMIC DNA]</scope>
    <source>
        <strain evidence="1">CM1030</strain>
        <tissue evidence="1">Blood</tissue>
    </source>
</reference>
<comment type="caution">
    <text evidence="1">The sequence shown here is derived from an EMBL/GenBank/DDBJ whole genome shotgun (WGS) entry which is preliminary data.</text>
</comment>
<organism evidence="1 2">
    <name type="scientific">Cirrhinus mrigala</name>
    <name type="common">Mrigala</name>
    <dbReference type="NCBI Taxonomy" id="683832"/>
    <lineage>
        <taxon>Eukaryota</taxon>
        <taxon>Metazoa</taxon>
        <taxon>Chordata</taxon>
        <taxon>Craniata</taxon>
        <taxon>Vertebrata</taxon>
        <taxon>Euteleostomi</taxon>
        <taxon>Actinopterygii</taxon>
        <taxon>Neopterygii</taxon>
        <taxon>Teleostei</taxon>
        <taxon>Ostariophysi</taxon>
        <taxon>Cypriniformes</taxon>
        <taxon>Cyprinidae</taxon>
        <taxon>Labeoninae</taxon>
        <taxon>Labeonini</taxon>
        <taxon>Cirrhinus</taxon>
    </lineage>
</organism>
<sequence>IRNVKYRHFLETPQPMKQLTDGGDLLSLDAHRAKRSALFSTGSMAEVITSHKAYYKLR</sequence>
<accession>A0ABD0P8H5</accession>
<evidence type="ECO:0000313" key="1">
    <source>
        <dbReference type="EMBL" id="KAL0170354.1"/>
    </source>
</evidence>
<keyword evidence="2" id="KW-1185">Reference proteome</keyword>
<dbReference type="AlphaFoldDB" id="A0ABD0P8H5"/>
<protein>
    <submittedName>
        <fullName evidence="1">Uncharacterized protein</fullName>
    </submittedName>
</protein>
<name>A0ABD0P8H5_CIRMR</name>
<dbReference type="Proteomes" id="UP001529510">
    <property type="component" value="Unassembled WGS sequence"/>
</dbReference>
<feature type="non-terminal residue" evidence="1">
    <location>
        <position position="1"/>
    </location>
</feature>
<dbReference type="EMBL" id="JAMKFB020000017">
    <property type="protein sequence ID" value="KAL0170354.1"/>
    <property type="molecule type" value="Genomic_DNA"/>
</dbReference>